<name>A0AAV2NVQ3_9HYME</name>
<keyword evidence="4" id="KW-1185">Reference proteome</keyword>
<evidence type="ECO:0008006" key="5">
    <source>
        <dbReference type="Google" id="ProtNLM"/>
    </source>
</evidence>
<organism evidence="3 4">
    <name type="scientific">Lasius platythorax</name>
    <dbReference type="NCBI Taxonomy" id="488582"/>
    <lineage>
        <taxon>Eukaryota</taxon>
        <taxon>Metazoa</taxon>
        <taxon>Ecdysozoa</taxon>
        <taxon>Arthropoda</taxon>
        <taxon>Hexapoda</taxon>
        <taxon>Insecta</taxon>
        <taxon>Pterygota</taxon>
        <taxon>Neoptera</taxon>
        <taxon>Endopterygota</taxon>
        <taxon>Hymenoptera</taxon>
        <taxon>Apocrita</taxon>
        <taxon>Aculeata</taxon>
        <taxon>Formicoidea</taxon>
        <taxon>Formicidae</taxon>
        <taxon>Formicinae</taxon>
        <taxon>Lasius</taxon>
        <taxon>Lasius</taxon>
    </lineage>
</organism>
<dbReference type="PANTHER" id="PTHR12499">
    <property type="entry name" value="OPTIC ATROPHY 3 PROTEIN OPA3"/>
    <property type="match status" value="1"/>
</dbReference>
<comment type="similarity">
    <text evidence="1">Belongs to the OPA3 family.</text>
</comment>
<reference evidence="3" key="1">
    <citation type="submission" date="2024-04" db="EMBL/GenBank/DDBJ databases">
        <authorList>
            <consortium name="Molecular Ecology Group"/>
        </authorList>
    </citation>
    <scope>NUCLEOTIDE SEQUENCE</scope>
</reference>
<dbReference type="EMBL" id="OZ034828">
    <property type="protein sequence ID" value="CAL1684620.1"/>
    <property type="molecule type" value="Genomic_DNA"/>
</dbReference>
<accession>A0AAV2NVQ3</accession>
<dbReference type="GO" id="GO:0019216">
    <property type="term" value="P:regulation of lipid metabolic process"/>
    <property type="evidence" value="ECO:0007669"/>
    <property type="project" value="TreeGrafter"/>
</dbReference>
<evidence type="ECO:0000313" key="4">
    <source>
        <dbReference type="Proteomes" id="UP001497644"/>
    </source>
</evidence>
<proteinExistence type="inferred from homology"/>
<dbReference type="GO" id="GO:0005739">
    <property type="term" value="C:mitochondrion"/>
    <property type="evidence" value="ECO:0007669"/>
    <property type="project" value="TreeGrafter"/>
</dbReference>
<sequence>MVVQRFPGANLIGELLKQITQPLSKFIVKHVKKRPFLRKYVLIQLGHFYYWCEDKIALQRIPVIAKRKRDDIRTMELGTKLLIEILVFGLLWSVVIYETRKAVERSRIAEQLRIQEFNDLEVEKNRLMRRIEDQMILTKQLKDIIVEYSRQVGCTLPRDPEKGE</sequence>
<protein>
    <recommendedName>
        <fullName evidence="5">Optic atrophy 3 protein</fullName>
    </recommendedName>
</protein>
<dbReference type="AlphaFoldDB" id="A0AAV2NVQ3"/>
<dbReference type="PANTHER" id="PTHR12499:SF0">
    <property type="entry name" value="OPTIC ATROPHY 3 PROTEIN"/>
    <property type="match status" value="1"/>
</dbReference>
<evidence type="ECO:0000256" key="2">
    <source>
        <dbReference type="ARBA" id="ARBA00023054"/>
    </source>
</evidence>
<gene>
    <name evidence="3" type="ORF">LPLAT_LOCUS10206</name>
</gene>
<evidence type="ECO:0000256" key="1">
    <source>
        <dbReference type="ARBA" id="ARBA00007584"/>
    </source>
</evidence>
<evidence type="ECO:0000313" key="3">
    <source>
        <dbReference type="EMBL" id="CAL1684620.1"/>
    </source>
</evidence>
<dbReference type="InterPro" id="IPR010754">
    <property type="entry name" value="OPA3-like"/>
</dbReference>
<dbReference type="Pfam" id="PF07047">
    <property type="entry name" value="OPA3"/>
    <property type="match status" value="1"/>
</dbReference>
<keyword evidence="2" id="KW-0175">Coiled coil</keyword>
<dbReference type="Proteomes" id="UP001497644">
    <property type="component" value="Chromosome 5"/>
</dbReference>